<keyword evidence="1" id="KW-0812">Transmembrane</keyword>
<gene>
    <name evidence="2" type="ORF">STURON_00408</name>
</gene>
<dbReference type="PATRIC" id="fig|216946.3.peg.407"/>
<name>A0A0K1P650_9MOLU</name>
<dbReference type="STRING" id="216946.STURO_v1c04060"/>
<reference evidence="2 3" key="1">
    <citation type="journal article" date="2015" name="Genome Announc.">
        <title>Complete Genome Sequence of Spiroplasma turonicum Strain Tab4cT, a Parasite of a Horse Fly, Haematopota sp. (Diptera: Tabanidae).</title>
        <authorList>
            <person name="Davis R.E."/>
            <person name="Shao J."/>
            <person name="Zhao Y."/>
            <person name="Gasparich G.E."/>
            <person name="Gaynor B.J."/>
            <person name="Donofrio N."/>
        </authorList>
    </citation>
    <scope>NUCLEOTIDE SEQUENCE [LARGE SCALE GENOMIC DNA]</scope>
    <source>
        <strain evidence="2 3">Tab4c</strain>
    </source>
</reference>
<accession>A0A0K1P650</accession>
<dbReference type="Proteomes" id="UP000067243">
    <property type="component" value="Chromosome"/>
</dbReference>
<evidence type="ECO:0000313" key="2">
    <source>
        <dbReference type="EMBL" id="AKU79654.1"/>
    </source>
</evidence>
<keyword evidence="1" id="KW-1133">Transmembrane helix</keyword>
<dbReference type="RefSeq" id="WP_075048248.1">
    <property type="nucleotide sequence ID" value="NZ_CP012328.1"/>
</dbReference>
<dbReference type="KEGG" id="stur:STURON_00408"/>
<keyword evidence="1" id="KW-0472">Membrane</keyword>
<feature type="transmembrane region" description="Helical" evidence="1">
    <location>
        <begin position="7"/>
        <end position="26"/>
    </location>
</feature>
<dbReference type="AlphaFoldDB" id="A0A0K1P650"/>
<dbReference type="OrthoDB" id="388491at2"/>
<sequence length="742" mass="84191">MKKLTKLSFLLILTITILVVPLYFIISQYNNSLINKNPNQTQEVNDKNNNGNQGFYSLDDLKDDIVENLGTIELNTIKNNDDIIGTFIKQKFIKQNYKVSQFNGLSNDDFYLKSITINKARISIEGFVGYVDVKYRLKNIEKLIKDKNLGQISKLDNKSIFNKFKLLNPVFNGLDLSEFFSVKYKNLNEASLVSSDYDQDDKNSIPSFSQDITYELVTLDGLILNRFIGNLDVIKDEEVRKGIKEANSGNDSYVVLESVADNLIVNKDTLDYNSVRVQLRDDKIAKNYSDLNYAISNLKVLIPEDNLEEINKVSEEVVIDTIIEKNPMLKNYLNANKGVSLVLSEDLGLTKTEVKLVGTALDSTVKITYKCTNIQGIMPVLDLGSITDYNKPDPKSLIIKQIKSKNKLLNELKDDDLFDIENINYQNHSKTDIFIKSSFNLKIKDYGGAVNPTFNVQRADVKDKFSKTDIGKFYWTSKSEIMQKISSENNNLPLDNDNVELKDINYKSVIVEAKEESFKYINSVKFTFDTDFDSEGKNTKINNISNTKFVSNLESITQSSITSSPLVGTRIYDDYDTLDGKTLGPQVFSFDYLVPINLEEASKIDEFASIKLKGIISLSKFTSTGGSGVTGKSYKGENGSLFDVPIRNLLENGSYQKELDYNNLFKDMPIAYRTRSWGFCSNKSSLNVTSTFKFEVTAANKTNEWNQKVTYKITVTNKMSDYSTCDDFNIEYRFTVQGFTIE</sequence>
<evidence type="ECO:0000256" key="1">
    <source>
        <dbReference type="SAM" id="Phobius"/>
    </source>
</evidence>
<organism evidence="2 3">
    <name type="scientific">Spiroplasma turonicum</name>
    <dbReference type="NCBI Taxonomy" id="216946"/>
    <lineage>
        <taxon>Bacteria</taxon>
        <taxon>Bacillati</taxon>
        <taxon>Mycoplasmatota</taxon>
        <taxon>Mollicutes</taxon>
        <taxon>Entomoplasmatales</taxon>
        <taxon>Spiroplasmataceae</taxon>
        <taxon>Spiroplasma</taxon>
    </lineage>
</organism>
<proteinExistence type="predicted"/>
<dbReference type="EMBL" id="CP012328">
    <property type="protein sequence ID" value="AKU79654.1"/>
    <property type="molecule type" value="Genomic_DNA"/>
</dbReference>
<keyword evidence="3" id="KW-1185">Reference proteome</keyword>
<evidence type="ECO:0000313" key="3">
    <source>
        <dbReference type="Proteomes" id="UP000067243"/>
    </source>
</evidence>
<protein>
    <submittedName>
        <fullName evidence="2">Uncharacterized protein</fullName>
    </submittedName>
</protein>